<proteinExistence type="predicted"/>
<protein>
    <submittedName>
        <fullName evidence="1">Uncharacterized protein</fullName>
    </submittedName>
</protein>
<keyword evidence="2" id="KW-1185">Reference proteome</keyword>
<accession>A0A653CCD4</accession>
<gene>
    <name evidence="1" type="ORF">CALMAC_LOCUS7970</name>
</gene>
<dbReference type="AlphaFoldDB" id="A0A653CCD4"/>
<dbReference type="EMBL" id="CAACVG010007462">
    <property type="protein sequence ID" value="VEN45555.1"/>
    <property type="molecule type" value="Genomic_DNA"/>
</dbReference>
<dbReference type="PANTHER" id="PTHR47027:SF8">
    <property type="entry name" value="RIBONUCLEASE H"/>
    <property type="match status" value="1"/>
</dbReference>
<dbReference type="Proteomes" id="UP000410492">
    <property type="component" value="Unassembled WGS sequence"/>
</dbReference>
<name>A0A653CCD4_CALMS</name>
<reference evidence="1 2" key="1">
    <citation type="submission" date="2019-01" db="EMBL/GenBank/DDBJ databases">
        <authorList>
            <person name="Sayadi A."/>
        </authorList>
    </citation>
    <scope>NUCLEOTIDE SEQUENCE [LARGE SCALE GENOMIC DNA]</scope>
</reference>
<sequence>MIVDREHDNHREIKLVGRCEVVQSFMYLGSLIDNSGSCKNEIRRRIQQASVNTKKLTKIWQTWTVKKADRASIDAFEMWTCRRMLRVPYTAHGTNVSILDGLGNPKRLSSIESTRMRTFFEHIHRSDNIEKLVVQGRKLYGQLSKKQLHSPQPSTKPRATYALTKNVTSNLKQLSGVSEAAPNIQHIYKQNTYAGKISKYTDLAIEIKRLWKQNRVTIVPLIMSVSDLTPNTFTQHLQQLGLDEKLHKVFQNPSTLVVTAIMREELRKSDNNSKQNKVTIVPLIMSVSGLTPNTFTPHLKQLGLDERLHKIFQKSVILKTCNIVRSFLNSDP</sequence>
<dbReference type="PANTHER" id="PTHR47027">
    <property type="entry name" value="REVERSE TRANSCRIPTASE DOMAIN-CONTAINING PROTEIN"/>
    <property type="match status" value="1"/>
</dbReference>
<organism evidence="1 2">
    <name type="scientific">Callosobruchus maculatus</name>
    <name type="common">Southern cowpea weevil</name>
    <name type="synonym">Pulse bruchid</name>
    <dbReference type="NCBI Taxonomy" id="64391"/>
    <lineage>
        <taxon>Eukaryota</taxon>
        <taxon>Metazoa</taxon>
        <taxon>Ecdysozoa</taxon>
        <taxon>Arthropoda</taxon>
        <taxon>Hexapoda</taxon>
        <taxon>Insecta</taxon>
        <taxon>Pterygota</taxon>
        <taxon>Neoptera</taxon>
        <taxon>Endopterygota</taxon>
        <taxon>Coleoptera</taxon>
        <taxon>Polyphaga</taxon>
        <taxon>Cucujiformia</taxon>
        <taxon>Chrysomeloidea</taxon>
        <taxon>Chrysomelidae</taxon>
        <taxon>Bruchinae</taxon>
        <taxon>Bruchini</taxon>
        <taxon>Callosobruchus</taxon>
    </lineage>
</organism>
<dbReference type="OrthoDB" id="412793at2759"/>
<evidence type="ECO:0000313" key="1">
    <source>
        <dbReference type="EMBL" id="VEN45555.1"/>
    </source>
</evidence>
<evidence type="ECO:0000313" key="2">
    <source>
        <dbReference type="Proteomes" id="UP000410492"/>
    </source>
</evidence>